<evidence type="ECO:0000313" key="3">
    <source>
        <dbReference type="EMBL" id="KAF2710042.1"/>
    </source>
</evidence>
<keyword evidence="4" id="KW-1185">Reference proteome</keyword>
<name>A0A6G1KC49_9PLEO</name>
<sequence>MLRALLQPIFLLSGLNLALVDASHHIAAKLATDHIYRPVCTKYLATNLCSRAEQSAAQTKILASKWMTWEYFKAFVVKTWDHKGCLCGKTVDEGCFDTQWPPDFEDPTTMLYTRSHMPVLAFVKVRIPIKLLRGPWATDRIQFLWFLLWITSCTVDWSETEGRKMALEGRNEAVLTKKNLEFVQLSNHNRRLGRTPDLDAVRLAVVEGGCDLSIVYDTMAFERTRCLKGDAWKNEALDNRAINNSKVFPGQMDPKTGDYDDVDEDKLVITPPKWNQKDLSGRG</sequence>
<proteinExistence type="predicted"/>
<feature type="signal peptide" evidence="2">
    <location>
        <begin position="1"/>
        <end position="22"/>
    </location>
</feature>
<feature type="region of interest" description="Disordered" evidence="1">
    <location>
        <begin position="245"/>
        <end position="264"/>
    </location>
</feature>
<dbReference type="Proteomes" id="UP000799428">
    <property type="component" value="Unassembled WGS sequence"/>
</dbReference>
<dbReference type="AlphaFoldDB" id="A0A6G1KC49"/>
<feature type="chain" id="PRO_5026320743" evidence="2">
    <location>
        <begin position="23"/>
        <end position="283"/>
    </location>
</feature>
<organism evidence="3 4">
    <name type="scientific">Pleomassaria siparia CBS 279.74</name>
    <dbReference type="NCBI Taxonomy" id="1314801"/>
    <lineage>
        <taxon>Eukaryota</taxon>
        <taxon>Fungi</taxon>
        <taxon>Dikarya</taxon>
        <taxon>Ascomycota</taxon>
        <taxon>Pezizomycotina</taxon>
        <taxon>Dothideomycetes</taxon>
        <taxon>Pleosporomycetidae</taxon>
        <taxon>Pleosporales</taxon>
        <taxon>Pleomassariaceae</taxon>
        <taxon>Pleomassaria</taxon>
    </lineage>
</organism>
<reference evidence="3" key="1">
    <citation type="journal article" date="2020" name="Stud. Mycol.">
        <title>101 Dothideomycetes genomes: a test case for predicting lifestyles and emergence of pathogens.</title>
        <authorList>
            <person name="Haridas S."/>
            <person name="Albert R."/>
            <person name="Binder M."/>
            <person name="Bloem J."/>
            <person name="Labutti K."/>
            <person name="Salamov A."/>
            <person name="Andreopoulos B."/>
            <person name="Baker S."/>
            <person name="Barry K."/>
            <person name="Bills G."/>
            <person name="Bluhm B."/>
            <person name="Cannon C."/>
            <person name="Castanera R."/>
            <person name="Culley D."/>
            <person name="Daum C."/>
            <person name="Ezra D."/>
            <person name="Gonzalez J."/>
            <person name="Henrissat B."/>
            <person name="Kuo A."/>
            <person name="Liang C."/>
            <person name="Lipzen A."/>
            <person name="Lutzoni F."/>
            <person name="Magnuson J."/>
            <person name="Mondo S."/>
            <person name="Nolan M."/>
            <person name="Ohm R."/>
            <person name="Pangilinan J."/>
            <person name="Park H.-J."/>
            <person name="Ramirez L."/>
            <person name="Alfaro M."/>
            <person name="Sun H."/>
            <person name="Tritt A."/>
            <person name="Yoshinaga Y."/>
            <person name="Zwiers L.-H."/>
            <person name="Turgeon B."/>
            <person name="Goodwin S."/>
            <person name="Spatafora J."/>
            <person name="Crous P."/>
            <person name="Grigoriev I."/>
        </authorList>
    </citation>
    <scope>NUCLEOTIDE SEQUENCE</scope>
    <source>
        <strain evidence="3">CBS 279.74</strain>
    </source>
</reference>
<dbReference type="OrthoDB" id="4167490at2759"/>
<keyword evidence="2" id="KW-0732">Signal</keyword>
<accession>A0A6G1KC49</accession>
<gene>
    <name evidence="3" type="ORF">K504DRAFT_501326</name>
</gene>
<evidence type="ECO:0000256" key="1">
    <source>
        <dbReference type="SAM" id="MobiDB-lite"/>
    </source>
</evidence>
<dbReference type="EMBL" id="MU005769">
    <property type="protein sequence ID" value="KAF2710042.1"/>
    <property type="molecule type" value="Genomic_DNA"/>
</dbReference>
<protein>
    <submittedName>
        <fullName evidence="3">Uncharacterized protein</fullName>
    </submittedName>
</protein>
<evidence type="ECO:0000256" key="2">
    <source>
        <dbReference type="SAM" id="SignalP"/>
    </source>
</evidence>
<evidence type="ECO:0000313" key="4">
    <source>
        <dbReference type="Proteomes" id="UP000799428"/>
    </source>
</evidence>